<proteinExistence type="predicted"/>
<reference evidence="1" key="1">
    <citation type="submission" date="2023-07" db="EMBL/GenBank/DDBJ databases">
        <authorList>
            <consortium name="CYATHOMIX"/>
        </authorList>
    </citation>
    <scope>NUCLEOTIDE SEQUENCE</scope>
    <source>
        <strain evidence="1">N/A</strain>
    </source>
</reference>
<dbReference type="EMBL" id="CATQJL010000001">
    <property type="protein sequence ID" value="CAJ0590133.1"/>
    <property type="molecule type" value="Genomic_DNA"/>
</dbReference>
<evidence type="ECO:0000313" key="2">
    <source>
        <dbReference type="Proteomes" id="UP001176961"/>
    </source>
</evidence>
<sequence length="118" mass="12939">MSDIPSVAATLKSILSPENNLDSAISNALMALGVALDKLTHRYDKAGKEIELVRRMTRTGWLMAINVPLPFGVTKCQALQQLLGKFDYCKPLFDSERDLICSEISYVNRGGCSVTCLS</sequence>
<dbReference type="Proteomes" id="UP001176961">
    <property type="component" value="Unassembled WGS sequence"/>
</dbReference>
<protein>
    <submittedName>
        <fullName evidence="1">Uncharacterized protein</fullName>
    </submittedName>
</protein>
<gene>
    <name evidence="1" type="ORF">CYNAS_LOCUS2116</name>
</gene>
<accession>A0AA36DM56</accession>
<evidence type="ECO:0000313" key="1">
    <source>
        <dbReference type="EMBL" id="CAJ0590133.1"/>
    </source>
</evidence>
<dbReference type="AlphaFoldDB" id="A0AA36DM56"/>
<comment type="caution">
    <text evidence="1">The sequence shown here is derived from an EMBL/GenBank/DDBJ whole genome shotgun (WGS) entry which is preliminary data.</text>
</comment>
<keyword evidence="2" id="KW-1185">Reference proteome</keyword>
<name>A0AA36DM56_CYLNA</name>
<organism evidence="1 2">
    <name type="scientific">Cylicocyclus nassatus</name>
    <name type="common">Nematode worm</name>
    <dbReference type="NCBI Taxonomy" id="53992"/>
    <lineage>
        <taxon>Eukaryota</taxon>
        <taxon>Metazoa</taxon>
        <taxon>Ecdysozoa</taxon>
        <taxon>Nematoda</taxon>
        <taxon>Chromadorea</taxon>
        <taxon>Rhabditida</taxon>
        <taxon>Rhabditina</taxon>
        <taxon>Rhabditomorpha</taxon>
        <taxon>Strongyloidea</taxon>
        <taxon>Strongylidae</taxon>
        <taxon>Cylicocyclus</taxon>
    </lineage>
</organism>